<dbReference type="Proteomes" id="UP000886520">
    <property type="component" value="Chromosome 9"/>
</dbReference>
<dbReference type="SUPFAM" id="SSF81301">
    <property type="entry name" value="Nucleotidyltransferase"/>
    <property type="match status" value="1"/>
</dbReference>
<dbReference type="GO" id="GO:0005730">
    <property type="term" value="C:nucleolus"/>
    <property type="evidence" value="ECO:0007669"/>
    <property type="project" value="TreeGrafter"/>
</dbReference>
<dbReference type="OrthoDB" id="273917at2759"/>
<dbReference type="PROSITE" id="PS51222">
    <property type="entry name" value="DCD"/>
    <property type="match status" value="1"/>
</dbReference>
<comment type="caution">
    <text evidence="3">The sequence shown here is derived from an EMBL/GenBank/DDBJ whole genome shotgun (WGS) entry which is preliminary data.</text>
</comment>
<dbReference type="GO" id="GO:0003729">
    <property type="term" value="F:mRNA binding"/>
    <property type="evidence" value="ECO:0007669"/>
    <property type="project" value="TreeGrafter"/>
</dbReference>
<dbReference type="InterPro" id="IPR054708">
    <property type="entry name" value="MTPAP-like_central"/>
</dbReference>
<protein>
    <recommendedName>
        <fullName evidence="2">DCD domain-containing protein</fullName>
    </recommendedName>
</protein>
<dbReference type="AlphaFoldDB" id="A0A9D4UWG6"/>
<feature type="domain" description="DCD" evidence="2">
    <location>
        <begin position="32"/>
        <end position="168"/>
    </location>
</feature>
<evidence type="ECO:0000256" key="1">
    <source>
        <dbReference type="SAM" id="MobiDB-lite"/>
    </source>
</evidence>
<evidence type="ECO:0000313" key="3">
    <source>
        <dbReference type="EMBL" id="KAI5075289.1"/>
    </source>
</evidence>
<dbReference type="InterPro" id="IPR043519">
    <property type="entry name" value="NT_sf"/>
</dbReference>
<dbReference type="GO" id="GO:1990817">
    <property type="term" value="F:poly(A) RNA polymerase activity"/>
    <property type="evidence" value="ECO:0007669"/>
    <property type="project" value="InterPro"/>
</dbReference>
<gene>
    <name evidence="3" type="ORF">GOP47_0009365</name>
</gene>
<feature type="region of interest" description="Disordered" evidence="1">
    <location>
        <begin position="390"/>
        <end position="419"/>
    </location>
</feature>
<dbReference type="Pfam" id="PF10539">
    <property type="entry name" value="Dev_Cell_Death"/>
    <property type="match status" value="1"/>
</dbReference>
<dbReference type="InterPro" id="IPR013989">
    <property type="entry name" value="Dev_and_cell_death_domain"/>
</dbReference>
<dbReference type="EMBL" id="JABFUD020000009">
    <property type="protein sequence ID" value="KAI5075289.1"/>
    <property type="molecule type" value="Genomic_DNA"/>
</dbReference>
<dbReference type="CDD" id="cd05402">
    <property type="entry name" value="NT_PAP_TUTase"/>
    <property type="match status" value="1"/>
</dbReference>
<dbReference type="Gene3D" id="1.10.1410.10">
    <property type="match status" value="1"/>
</dbReference>
<dbReference type="GO" id="GO:0043634">
    <property type="term" value="P:polyadenylation-dependent ncRNA catabolic process"/>
    <property type="evidence" value="ECO:0007669"/>
    <property type="project" value="TreeGrafter"/>
</dbReference>
<dbReference type="PANTHER" id="PTHR23092:SF48">
    <property type="entry name" value="NUCLEOTIDYLTRANSFERASE FAMILY PROTEIN"/>
    <property type="match status" value="1"/>
</dbReference>
<dbReference type="SUPFAM" id="SSF81631">
    <property type="entry name" value="PAP/OAS1 substrate-binding domain"/>
    <property type="match status" value="1"/>
</dbReference>
<dbReference type="Pfam" id="PF22600">
    <property type="entry name" value="MTPAP-like_central"/>
    <property type="match status" value="1"/>
</dbReference>
<reference evidence="3" key="1">
    <citation type="submission" date="2021-01" db="EMBL/GenBank/DDBJ databases">
        <title>Adiantum capillus-veneris genome.</title>
        <authorList>
            <person name="Fang Y."/>
            <person name="Liao Q."/>
        </authorList>
    </citation>
    <scope>NUCLEOTIDE SEQUENCE</scope>
    <source>
        <strain evidence="3">H3</strain>
        <tissue evidence="3">Leaf</tissue>
    </source>
</reference>
<proteinExistence type="predicted"/>
<dbReference type="SMART" id="SM00767">
    <property type="entry name" value="DCD"/>
    <property type="match status" value="1"/>
</dbReference>
<evidence type="ECO:0000313" key="4">
    <source>
        <dbReference type="Proteomes" id="UP000886520"/>
    </source>
</evidence>
<accession>A0A9D4UWG6</accession>
<dbReference type="GO" id="GO:0031499">
    <property type="term" value="C:TRAMP complex"/>
    <property type="evidence" value="ECO:0007669"/>
    <property type="project" value="TreeGrafter"/>
</dbReference>
<dbReference type="Gene3D" id="3.30.460.10">
    <property type="entry name" value="Beta Polymerase, domain 2"/>
    <property type="match status" value="1"/>
</dbReference>
<evidence type="ECO:0000259" key="2">
    <source>
        <dbReference type="PROSITE" id="PS51222"/>
    </source>
</evidence>
<dbReference type="PANTHER" id="PTHR23092">
    <property type="entry name" value="POLY(A) RNA POLYMERASE"/>
    <property type="match status" value="1"/>
</dbReference>
<dbReference type="GO" id="GO:0031123">
    <property type="term" value="P:RNA 3'-end processing"/>
    <property type="evidence" value="ECO:0007669"/>
    <property type="project" value="TreeGrafter"/>
</dbReference>
<name>A0A9D4UWG6_ADICA</name>
<sequence>MVALKKVSSTRTDLDITPWSTYPDFKEAKPPFNFAGFIFVCSNGTIPDLERRIFGLPLSHAPSVLAIHQGMPLFLFNYSTRCLCGVFEAASDGGLNLDPYAWENTEVRRTGKAPVSRYPAQVRVNVKFQRPPLDEEMFRPVLDHVEGHKFRLELTAYQVKQLLKLFSVPEKEFFVDYSKKYLQSSGTGALVLESPRSAFKLDSDCYSECSSKGTYFGEDEWPEEDRAGKDTTPFYLPHGEQHLCDGLNRLSFNDVQTDNYNFADDFPEESPLHDTIMPSVVPIFPHGGAPPHPLHSTLKRHTSRSPYYHWPDTFQLKEASQVSSRFRDVDPAVNSHPIYPPQTGLHQPQSEDDIDSTPFIPSHLPAPYFGYENMIYIPVQTQPRQLVSLPSQAKGSEQKKLAGGPQPPKQPPKQALNTENHEKTLNSRVPKLYPQRHPIFLQGPQYGQILLPVCAAKPGPICETNQMTTVLSPVFLSPYGQGVTLAHPQYGPVDSMEEREGTINYPQLHADGYHDILHNGQFPLLFLPSVIPRMLPSPPSSAAGFIEELHFNILQFARLTRPSAETQLFVESAIDCVRCCVRTVWPNADIEVYGSFATGLCLQHSDVDLVVVNAPLLPALVNMTTSQASSFLLRELGLSLKAAQCCENYNVIANASVPVLKCLCRPIIKLLDPSLPVPSIAIDITIGGIENSSYEWKQVLKVSNLGKLGPKQHTGGAAREYVLRKIRELPALAPLVLVMKSFLHHRGLSNVYLGGLGSFSLTLLLAYYLERVPLSGEGVVPSKDLPSHKMSSSVSSFSDFAEEFEMSTSLDDFYLNYKTECVNWSLGEHYVRKAANVLDKVLALWEGGGVAYLGTLLLGFLRTFGFERDLAREKIVLKGIDGSPGGIFKRDNRHIALWIDDPLRPGVNIAAGSFGMCQVQAAFREMLLALVNGQMLTMPLRCNEENCQDLAAFGQLFQLSILLTEANDQQHAISAPSSTPVGPMWWKSFSISAKVADVELLLAASSWRFSENNFVG</sequence>
<organism evidence="3 4">
    <name type="scientific">Adiantum capillus-veneris</name>
    <name type="common">Maidenhair fern</name>
    <dbReference type="NCBI Taxonomy" id="13818"/>
    <lineage>
        <taxon>Eukaryota</taxon>
        <taxon>Viridiplantae</taxon>
        <taxon>Streptophyta</taxon>
        <taxon>Embryophyta</taxon>
        <taxon>Tracheophyta</taxon>
        <taxon>Polypodiopsida</taxon>
        <taxon>Polypodiidae</taxon>
        <taxon>Polypodiales</taxon>
        <taxon>Pteridineae</taxon>
        <taxon>Pteridaceae</taxon>
        <taxon>Vittarioideae</taxon>
        <taxon>Adiantum</taxon>
    </lineage>
</organism>
<dbReference type="InterPro" id="IPR045862">
    <property type="entry name" value="Trf4-like"/>
</dbReference>
<keyword evidence="4" id="KW-1185">Reference proteome</keyword>